<feature type="domain" description="NADP-dependent oxidoreductase" evidence="5">
    <location>
        <begin position="19"/>
        <end position="266"/>
    </location>
</feature>
<dbReference type="RefSeq" id="XP_037221103.1">
    <property type="nucleotide sequence ID" value="XM_037363182.1"/>
</dbReference>
<dbReference type="GeneID" id="59345698"/>
<accession>A0A8H6SRF3</accession>
<dbReference type="PRINTS" id="PR00069">
    <property type="entry name" value="ALDKETRDTASE"/>
</dbReference>
<comment type="similarity">
    <text evidence="1">Belongs to the aldo/keto reductase family.</text>
</comment>
<dbReference type="PANTHER" id="PTHR43827:SF3">
    <property type="entry name" value="NADP-DEPENDENT OXIDOREDUCTASE DOMAIN-CONTAINING PROTEIN"/>
    <property type="match status" value="1"/>
</dbReference>
<dbReference type="InterPro" id="IPR023210">
    <property type="entry name" value="NADP_OxRdtase_dom"/>
</dbReference>
<dbReference type="EMBL" id="JACAZF010000005">
    <property type="protein sequence ID" value="KAF7304131.1"/>
    <property type="molecule type" value="Genomic_DNA"/>
</dbReference>
<dbReference type="InterPro" id="IPR044494">
    <property type="entry name" value="AKR3C2/3"/>
</dbReference>
<organism evidence="6 7">
    <name type="scientific">Mycena indigotica</name>
    <dbReference type="NCBI Taxonomy" id="2126181"/>
    <lineage>
        <taxon>Eukaryota</taxon>
        <taxon>Fungi</taxon>
        <taxon>Dikarya</taxon>
        <taxon>Basidiomycota</taxon>
        <taxon>Agaricomycotina</taxon>
        <taxon>Agaricomycetes</taxon>
        <taxon>Agaricomycetidae</taxon>
        <taxon>Agaricales</taxon>
        <taxon>Marasmiineae</taxon>
        <taxon>Mycenaceae</taxon>
        <taxon>Mycena</taxon>
    </lineage>
</organism>
<evidence type="ECO:0000256" key="2">
    <source>
        <dbReference type="ARBA" id="ARBA00022857"/>
    </source>
</evidence>
<dbReference type="AlphaFoldDB" id="A0A8H6SRF3"/>
<name>A0A8H6SRF3_9AGAR</name>
<dbReference type="SUPFAM" id="SSF51430">
    <property type="entry name" value="NAD(P)-linked oxidoreductase"/>
    <property type="match status" value="1"/>
</dbReference>
<comment type="caution">
    <text evidence="6">The sequence shown here is derived from an EMBL/GenBank/DDBJ whole genome shotgun (WGS) entry which is preliminary data.</text>
</comment>
<proteinExistence type="inferred from homology"/>
<gene>
    <name evidence="6" type="ORF">MIND_00644700</name>
</gene>
<evidence type="ECO:0000313" key="6">
    <source>
        <dbReference type="EMBL" id="KAF7304131.1"/>
    </source>
</evidence>
<dbReference type="GO" id="GO:0016616">
    <property type="term" value="F:oxidoreductase activity, acting on the CH-OH group of donors, NAD or NADP as acceptor"/>
    <property type="evidence" value="ECO:0007669"/>
    <property type="project" value="UniProtKB-ARBA"/>
</dbReference>
<keyword evidence="3" id="KW-0560">Oxidoreductase</keyword>
<reference evidence="6" key="1">
    <citation type="submission" date="2020-05" db="EMBL/GenBank/DDBJ databases">
        <title>Mycena genomes resolve the evolution of fungal bioluminescence.</title>
        <authorList>
            <person name="Tsai I.J."/>
        </authorList>
    </citation>
    <scope>NUCLEOTIDE SEQUENCE</scope>
    <source>
        <strain evidence="6">171206Taipei</strain>
    </source>
</reference>
<dbReference type="FunFam" id="3.20.20.100:FF:000002">
    <property type="entry name" value="2,5-diketo-D-gluconic acid reductase A"/>
    <property type="match status" value="1"/>
</dbReference>
<dbReference type="Pfam" id="PF00248">
    <property type="entry name" value="Aldo_ket_red"/>
    <property type="match status" value="1"/>
</dbReference>
<evidence type="ECO:0000256" key="1">
    <source>
        <dbReference type="ARBA" id="ARBA00007905"/>
    </source>
</evidence>
<feature type="transmembrane region" description="Helical" evidence="4">
    <location>
        <begin position="308"/>
        <end position="326"/>
    </location>
</feature>
<evidence type="ECO:0000256" key="4">
    <source>
        <dbReference type="SAM" id="Phobius"/>
    </source>
</evidence>
<evidence type="ECO:0000313" key="7">
    <source>
        <dbReference type="Proteomes" id="UP000636479"/>
    </source>
</evidence>
<dbReference type="CDD" id="cd19120">
    <property type="entry name" value="AKR_AKR3C2-3"/>
    <property type="match status" value="1"/>
</dbReference>
<keyword evidence="4" id="KW-0472">Membrane</keyword>
<dbReference type="InterPro" id="IPR020471">
    <property type="entry name" value="AKR"/>
</dbReference>
<protein>
    <submittedName>
        <fullName evidence="6">Aldo-keto reductase</fullName>
    </submittedName>
</protein>
<dbReference type="OrthoDB" id="416253at2759"/>
<keyword evidence="2" id="KW-0521">NADP</keyword>
<evidence type="ECO:0000259" key="5">
    <source>
        <dbReference type="Pfam" id="PF00248"/>
    </source>
</evidence>
<dbReference type="InterPro" id="IPR036812">
    <property type="entry name" value="NAD(P)_OxRdtase_dom_sf"/>
</dbReference>
<dbReference type="Proteomes" id="UP000636479">
    <property type="component" value="Unassembled WGS sequence"/>
</dbReference>
<dbReference type="PANTHER" id="PTHR43827">
    <property type="entry name" value="2,5-DIKETO-D-GLUCONIC ACID REDUCTASE"/>
    <property type="match status" value="1"/>
</dbReference>
<sequence length="357" mass="38565">MPWTEIPLNDGTGRTIPSLAFGTWKMGNGDAPITQVDQALGVGFDHVDTAQAYRNEYEAGIAIRESGLSRENVFVTTKYSGVDGKGIEQSLKESLANLGLSYVDLYLIHHPRLAVPDIPTAWKEMEELQAQGFIKSIGVSNFNVADLVVLLASAKVKPAANQILLHPYVYAQQKPILDFAKKHGIVIEAYSALIPITSRPGGPVDKPVKAIGSRLGVSDDQVLLAWTKAKGAVVVTTSSKKERLLGYLNAGDIELTEDDISAIDEAGARGYSPFPAITVPSFGSKQEEERVTYEATVPVNARSRVHKALVWIVACALVLYLGYSALNAQRRPHAWQPVAGMSGKAKGGCQLARDRDT</sequence>
<dbReference type="GO" id="GO:0016652">
    <property type="term" value="F:oxidoreductase activity, acting on NAD(P)H as acceptor"/>
    <property type="evidence" value="ECO:0007669"/>
    <property type="project" value="InterPro"/>
</dbReference>
<keyword evidence="4" id="KW-1133">Transmembrane helix</keyword>
<dbReference type="Gene3D" id="3.20.20.100">
    <property type="entry name" value="NADP-dependent oxidoreductase domain"/>
    <property type="match status" value="1"/>
</dbReference>
<keyword evidence="4" id="KW-0812">Transmembrane</keyword>
<dbReference type="PROSITE" id="PS00062">
    <property type="entry name" value="ALDOKETO_REDUCTASE_2"/>
    <property type="match status" value="1"/>
</dbReference>
<dbReference type="InterPro" id="IPR018170">
    <property type="entry name" value="Aldo/ket_reductase_CS"/>
</dbReference>
<evidence type="ECO:0000256" key="3">
    <source>
        <dbReference type="ARBA" id="ARBA00023002"/>
    </source>
</evidence>
<keyword evidence="7" id="KW-1185">Reference proteome</keyword>